<dbReference type="RefSeq" id="WP_354464318.1">
    <property type="nucleotide sequence ID" value="NZ_JBEWSZ010000007.1"/>
</dbReference>
<evidence type="ECO:0000313" key="2">
    <source>
        <dbReference type="Proteomes" id="UP001548832"/>
    </source>
</evidence>
<proteinExistence type="predicted"/>
<sequence length="102" mass="11407">MAFTFSNPAVILDCRRAIQALKASDVIELVRQIATPDDADVGLMAETFCTVPVVEREAMFGRPYQHQGQIIRRISRVLAAPRSSRCRPNRAGCAYESKPFPR</sequence>
<gene>
    <name evidence="1" type="ORF">ABVQ20_34590</name>
</gene>
<protein>
    <submittedName>
        <fullName evidence="1">Uncharacterized protein</fullName>
    </submittedName>
</protein>
<keyword evidence="2" id="KW-1185">Reference proteome</keyword>
<reference evidence="1 2" key="1">
    <citation type="submission" date="2024-06" db="EMBL/GenBank/DDBJ databases">
        <authorList>
            <person name="Kim D.-U."/>
        </authorList>
    </citation>
    <scope>NUCLEOTIDE SEQUENCE [LARGE SCALE GENOMIC DNA]</scope>
    <source>
        <strain evidence="1 2">KACC15460</strain>
    </source>
</reference>
<dbReference type="EMBL" id="JBEWSZ010000007">
    <property type="protein sequence ID" value="MET2832090.1"/>
    <property type="molecule type" value="Genomic_DNA"/>
</dbReference>
<dbReference type="Proteomes" id="UP001548832">
    <property type="component" value="Unassembled WGS sequence"/>
</dbReference>
<name>A0ABV2DPU5_9HYPH</name>
<accession>A0ABV2DPU5</accession>
<comment type="caution">
    <text evidence="1">The sequence shown here is derived from an EMBL/GenBank/DDBJ whole genome shotgun (WGS) entry which is preliminary data.</text>
</comment>
<evidence type="ECO:0000313" key="1">
    <source>
        <dbReference type="EMBL" id="MET2832090.1"/>
    </source>
</evidence>
<organism evidence="1 2">
    <name type="scientific">Mesorhizobium shangrilense</name>
    <dbReference type="NCBI Taxonomy" id="460060"/>
    <lineage>
        <taxon>Bacteria</taxon>
        <taxon>Pseudomonadati</taxon>
        <taxon>Pseudomonadota</taxon>
        <taxon>Alphaproteobacteria</taxon>
        <taxon>Hyphomicrobiales</taxon>
        <taxon>Phyllobacteriaceae</taxon>
        <taxon>Mesorhizobium</taxon>
    </lineage>
</organism>